<dbReference type="Proteomes" id="UP000001542">
    <property type="component" value="Unassembled WGS sequence"/>
</dbReference>
<keyword evidence="5" id="KW-0812">Transmembrane</keyword>
<dbReference type="GO" id="GO:0016887">
    <property type="term" value="F:ATP hydrolysis activity"/>
    <property type="evidence" value="ECO:0007669"/>
    <property type="project" value="InterPro"/>
</dbReference>
<dbReference type="VEuPathDB" id="TrichDB:TVAGG3_0369350"/>
<organism evidence="7 8">
    <name type="scientific">Trichomonas vaginalis (strain ATCC PRA-98 / G3)</name>
    <dbReference type="NCBI Taxonomy" id="412133"/>
    <lineage>
        <taxon>Eukaryota</taxon>
        <taxon>Metamonada</taxon>
        <taxon>Parabasalia</taxon>
        <taxon>Trichomonadida</taxon>
        <taxon>Trichomonadidae</taxon>
        <taxon>Trichomonas</taxon>
    </lineage>
</organism>
<keyword evidence="4" id="KW-0067">ATP-binding</keyword>
<keyword evidence="2" id="KW-0677">Repeat</keyword>
<feature type="transmembrane region" description="Helical" evidence="5">
    <location>
        <begin position="343"/>
        <end position="364"/>
    </location>
</feature>
<dbReference type="FunFam" id="3.40.50.300:FF:001998">
    <property type="entry name" value="ABC transporter family protein"/>
    <property type="match status" value="1"/>
</dbReference>
<dbReference type="GO" id="GO:0016020">
    <property type="term" value="C:membrane"/>
    <property type="evidence" value="ECO:0007669"/>
    <property type="project" value="InterPro"/>
</dbReference>
<reference evidence="7" key="2">
    <citation type="journal article" date="2007" name="Science">
        <title>Draft genome sequence of the sexually transmitted pathogen Trichomonas vaginalis.</title>
        <authorList>
            <person name="Carlton J.M."/>
            <person name="Hirt R.P."/>
            <person name="Silva J.C."/>
            <person name="Delcher A.L."/>
            <person name="Schatz M."/>
            <person name="Zhao Q."/>
            <person name="Wortman J.R."/>
            <person name="Bidwell S.L."/>
            <person name="Alsmark U.C.M."/>
            <person name="Besteiro S."/>
            <person name="Sicheritz-Ponten T."/>
            <person name="Noel C.J."/>
            <person name="Dacks J.B."/>
            <person name="Foster P.G."/>
            <person name="Simillion C."/>
            <person name="Van de Peer Y."/>
            <person name="Miranda-Saavedra D."/>
            <person name="Barton G.J."/>
            <person name="Westrop G.D."/>
            <person name="Mueller S."/>
            <person name="Dessi D."/>
            <person name="Fiori P.L."/>
            <person name="Ren Q."/>
            <person name="Paulsen I."/>
            <person name="Zhang H."/>
            <person name="Bastida-Corcuera F.D."/>
            <person name="Simoes-Barbosa A."/>
            <person name="Brown M.T."/>
            <person name="Hayes R.D."/>
            <person name="Mukherjee M."/>
            <person name="Okumura C.Y."/>
            <person name="Schneider R."/>
            <person name="Smith A.J."/>
            <person name="Vanacova S."/>
            <person name="Villalvazo M."/>
            <person name="Haas B.J."/>
            <person name="Pertea M."/>
            <person name="Feldblyum T.V."/>
            <person name="Utterback T.R."/>
            <person name="Shu C.L."/>
            <person name="Osoegawa K."/>
            <person name="de Jong P.J."/>
            <person name="Hrdy I."/>
            <person name="Horvathova L."/>
            <person name="Zubacova Z."/>
            <person name="Dolezal P."/>
            <person name="Malik S.B."/>
            <person name="Logsdon J.M. Jr."/>
            <person name="Henze K."/>
            <person name="Gupta A."/>
            <person name="Wang C.C."/>
            <person name="Dunne R.L."/>
            <person name="Upcroft J.A."/>
            <person name="Upcroft P."/>
            <person name="White O."/>
            <person name="Salzberg S.L."/>
            <person name="Tang P."/>
            <person name="Chiu C.-H."/>
            <person name="Lee Y.-S."/>
            <person name="Embley T.M."/>
            <person name="Coombs G.H."/>
            <person name="Mottram J.C."/>
            <person name="Tachezy J."/>
            <person name="Fraser-Liggett C.M."/>
            <person name="Johnson P.J."/>
        </authorList>
    </citation>
    <scope>NUCLEOTIDE SEQUENCE [LARGE SCALE GENOMIC DNA]</scope>
    <source>
        <strain evidence="7">G3</strain>
    </source>
</reference>
<feature type="transmembrane region" description="Helical" evidence="5">
    <location>
        <begin position="409"/>
        <end position="429"/>
    </location>
</feature>
<dbReference type="GO" id="GO:0140359">
    <property type="term" value="F:ABC-type transporter activity"/>
    <property type="evidence" value="ECO:0007669"/>
    <property type="project" value="InterPro"/>
</dbReference>
<dbReference type="OrthoDB" id="6500128at2759"/>
<feature type="transmembrane region" description="Helical" evidence="5">
    <location>
        <begin position="376"/>
        <end position="397"/>
    </location>
</feature>
<dbReference type="InterPro" id="IPR026082">
    <property type="entry name" value="ABCA"/>
</dbReference>
<dbReference type="KEGG" id="tva:4759048"/>
<name>A2F1K5_TRIV3</name>
<feature type="transmembrane region" description="Helical" evidence="5">
    <location>
        <begin position="258"/>
        <end position="285"/>
    </location>
</feature>
<evidence type="ECO:0000256" key="2">
    <source>
        <dbReference type="ARBA" id="ARBA00022737"/>
    </source>
</evidence>
<dbReference type="GO" id="GO:0042626">
    <property type="term" value="F:ATPase-coupled transmembrane transporter activity"/>
    <property type="evidence" value="ECO:0000318"/>
    <property type="project" value="GO_Central"/>
</dbReference>
<dbReference type="GO" id="GO:0005319">
    <property type="term" value="F:lipid transporter activity"/>
    <property type="evidence" value="ECO:0000318"/>
    <property type="project" value="GO_Central"/>
</dbReference>
<dbReference type="InterPro" id="IPR003439">
    <property type="entry name" value="ABC_transporter-like_ATP-bd"/>
</dbReference>
<dbReference type="Gene3D" id="3.40.50.300">
    <property type="entry name" value="P-loop containing nucleotide triphosphate hydrolases"/>
    <property type="match status" value="1"/>
</dbReference>
<dbReference type="GO" id="GO:0006869">
    <property type="term" value="P:lipid transport"/>
    <property type="evidence" value="ECO:0000318"/>
    <property type="project" value="GO_Central"/>
</dbReference>
<gene>
    <name evidence="7" type="ORF">TVAG_440490</name>
</gene>
<dbReference type="OMA" id="GTKGMEW"/>
<evidence type="ECO:0000313" key="7">
    <source>
        <dbReference type="EMBL" id="EAY01223.1"/>
    </source>
</evidence>
<dbReference type="PANTHER" id="PTHR19229">
    <property type="entry name" value="ATP-BINDING CASSETTE TRANSPORTER SUBFAMILY A ABCA"/>
    <property type="match status" value="1"/>
</dbReference>
<dbReference type="InParanoid" id="A2F1K5"/>
<feature type="domain" description="ABC transporter" evidence="6">
    <location>
        <begin position="521"/>
        <end position="754"/>
    </location>
</feature>
<sequence length="845" mass="97002">MDNCINSSSKGGKYTRMSNAWYDKLEIMQFKAMFYRRWIGVKRSIFSALINILVTLAVSCLAIIVKIMMDSLSQDDITLYNFNAFPLKPKALAIVASDYPNNFTNKPFQRKYIDVIDDLFLYDTGYHPDLHIFEDYEGANEYFVECKNESVFVAMGIGLPEEFDFNGGNNLTMLWNDSVETTSNSIYFPNMSYIAYTNIYRIEIAMLSQRQNLSEFPFSQISDNLSSYILKEYKSIGLEKHADFSMIWSLLNKIARDYMFAIFAPLLISAGLTSVIVTIIAVPITDIQGPIRNYMISCNLKIFPYWFVLFVFDFLFWMIEITLVWLVFVICRVKFFKDNLGPTYYLLFICGFSLLLFIYVISFLFNSPDSASRNAFIGNIILLIIPLIVTLSSIDFNDPVRSFAKTEKWGWLYCLFPPLLLEGYLQQMFTTYAYINTGLEAYFDKQSPARPYSIFAFVDIIIYSLILFLIEKWRKYVQRKSARSNFGDYHEFFETEKRKHPVTEETHQIEEEVEVNHNYAVRIHNVSRMFFNTEGNPISAVNCVSLGIKEGSIFGFLGANGAGKTTLINMIASMLPPSDGTIKINGKDITVENDSSLLSVCPQFNTHLCMDMTICEHIHLYSLLHKLTKVQEENERRNLLYLLDIEDIKDIPIKNLSEGDIRKLSIALTFLGDAKIILLDEPTATLDPVSRKQVHDMIQFYKGKKTFMLCTHLLSEAETLCDTISIMIRGNVYTIGSPQYLQSKFGTDYKVDIQLNDESERTSNLVDSFFEREIPSAVLSIKRPSARIYNIPASSIKLGYLFKKMEEGKKGDNGFNYFTCSSSSLEKVFMEIVKISETEQDNTGI</sequence>
<accession>A2F1K5</accession>
<evidence type="ECO:0000256" key="4">
    <source>
        <dbReference type="ARBA" id="ARBA00022840"/>
    </source>
</evidence>
<keyword evidence="1" id="KW-0813">Transport</keyword>
<dbReference type="Pfam" id="PF00005">
    <property type="entry name" value="ABC_tran"/>
    <property type="match status" value="1"/>
</dbReference>
<dbReference type="RefSeq" id="XP_001330139.1">
    <property type="nucleotide sequence ID" value="XM_001330104.1"/>
</dbReference>
<dbReference type="SUPFAM" id="SSF52540">
    <property type="entry name" value="P-loop containing nucleoside triphosphate hydrolases"/>
    <property type="match status" value="1"/>
</dbReference>
<evidence type="ECO:0000256" key="1">
    <source>
        <dbReference type="ARBA" id="ARBA00022448"/>
    </source>
</evidence>
<evidence type="ECO:0000259" key="6">
    <source>
        <dbReference type="PROSITE" id="PS50893"/>
    </source>
</evidence>
<keyword evidence="5" id="KW-0472">Membrane</keyword>
<protein>
    <submittedName>
        <fullName evidence="7">ABC transporter family protein</fullName>
    </submittedName>
</protein>
<dbReference type="PANTHER" id="PTHR19229:SF36">
    <property type="entry name" value="ATP-BINDING CASSETTE SUB-FAMILY A MEMBER 2"/>
    <property type="match status" value="1"/>
</dbReference>
<feature type="transmembrane region" description="Helical" evidence="5">
    <location>
        <begin position="45"/>
        <end position="65"/>
    </location>
</feature>
<keyword evidence="5" id="KW-1133">Transmembrane helix</keyword>
<dbReference type="CDD" id="cd03263">
    <property type="entry name" value="ABC_subfamily_A"/>
    <property type="match status" value="1"/>
</dbReference>
<dbReference type="InterPro" id="IPR003593">
    <property type="entry name" value="AAA+_ATPase"/>
</dbReference>
<dbReference type="SMART" id="SM00382">
    <property type="entry name" value="AAA"/>
    <property type="match status" value="1"/>
</dbReference>
<dbReference type="InterPro" id="IPR027417">
    <property type="entry name" value="P-loop_NTPase"/>
</dbReference>
<dbReference type="PROSITE" id="PS50893">
    <property type="entry name" value="ABC_TRANSPORTER_2"/>
    <property type="match status" value="1"/>
</dbReference>
<evidence type="ECO:0000313" key="8">
    <source>
        <dbReference type="Proteomes" id="UP000001542"/>
    </source>
</evidence>
<keyword evidence="3" id="KW-0547">Nucleotide-binding</keyword>
<dbReference type="eggNOG" id="KOG0059">
    <property type="taxonomic scope" value="Eukaryota"/>
</dbReference>
<evidence type="ECO:0000256" key="3">
    <source>
        <dbReference type="ARBA" id="ARBA00022741"/>
    </source>
</evidence>
<evidence type="ECO:0000256" key="5">
    <source>
        <dbReference type="SAM" id="Phobius"/>
    </source>
</evidence>
<dbReference type="GO" id="GO:0005524">
    <property type="term" value="F:ATP binding"/>
    <property type="evidence" value="ECO:0007669"/>
    <property type="project" value="UniProtKB-KW"/>
</dbReference>
<dbReference type="AlphaFoldDB" id="A2F1K5"/>
<dbReference type="VEuPathDB" id="TrichDB:TVAG_440490"/>
<proteinExistence type="predicted"/>
<keyword evidence="8" id="KW-1185">Reference proteome</keyword>
<dbReference type="EMBL" id="DS113574">
    <property type="protein sequence ID" value="EAY01223.1"/>
    <property type="molecule type" value="Genomic_DNA"/>
</dbReference>
<feature type="transmembrane region" description="Helical" evidence="5">
    <location>
        <begin position="449"/>
        <end position="470"/>
    </location>
</feature>
<dbReference type="STRING" id="5722.A2F1K5"/>
<reference evidence="7" key="1">
    <citation type="submission" date="2006-10" db="EMBL/GenBank/DDBJ databases">
        <authorList>
            <person name="Amadeo P."/>
            <person name="Zhao Q."/>
            <person name="Wortman J."/>
            <person name="Fraser-Liggett C."/>
            <person name="Carlton J."/>
        </authorList>
    </citation>
    <scope>NUCLEOTIDE SEQUENCE</scope>
    <source>
        <strain evidence="7">G3</strain>
    </source>
</reference>
<feature type="transmembrane region" description="Helical" evidence="5">
    <location>
        <begin position="305"/>
        <end position="331"/>
    </location>
</feature>